<gene>
    <name evidence="2" type="ORF">BJ970_005561</name>
</gene>
<dbReference type="AlphaFoldDB" id="A0A840Q624"/>
<accession>A0A840Q624</accession>
<organism evidence="2 3">
    <name type="scientific">Saccharopolyspora phatthalungensis</name>
    <dbReference type="NCBI Taxonomy" id="664693"/>
    <lineage>
        <taxon>Bacteria</taxon>
        <taxon>Bacillati</taxon>
        <taxon>Actinomycetota</taxon>
        <taxon>Actinomycetes</taxon>
        <taxon>Pseudonocardiales</taxon>
        <taxon>Pseudonocardiaceae</taxon>
        <taxon>Saccharopolyspora</taxon>
    </lineage>
</organism>
<evidence type="ECO:0000256" key="1">
    <source>
        <dbReference type="SAM" id="MobiDB-lite"/>
    </source>
</evidence>
<comment type="caution">
    <text evidence="2">The sequence shown here is derived from an EMBL/GenBank/DDBJ whole genome shotgun (WGS) entry which is preliminary data.</text>
</comment>
<keyword evidence="3" id="KW-1185">Reference proteome</keyword>
<dbReference type="Proteomes" id="UP000584374">
    <property type="component" value="Unassembled WGS sequence"/>
</dbReference>
<dbReference type="RefSeq" id="WP_184729469.1">
    <property type="nucleotide sequence ID" value="NZ_JACHIW010000002.1"/>
</dbReference>
<feature type="region of interest" description="Disordered" evidence="1">
    <location>
        <begin position="1"/>
        <end position="21"/>
    </location>
</feature>
<evidence type="ECO:0000313" key="2">
    <source>
        <dbReference type="EMBL" id="MBB5157962.1"/>
    </source>
</evidence>
<dbReference type="EMBL" id="JACHIW010000002">
    <property type="protein sequence ID" value="MBB5157962.1"/>
    <property type="molecule type" value="Genomic_DNA"/>
</dbReference>
<sequence length="85" mass="9574">MLGDDRWTDEHGTSHIIRPSTSPQLTMCRQLVEGEPAQPRIGCPACLLTTAVELENKRLEESRARLVRERKGTRDEETTPRATSS</sequence>
<feature type="compositionally biased region" description="Basic and acidic residues" evidence="1">
    <location>
        <begin position="65"/>
        <end position="79"/>
    </location>
</feature>
<protein>
    <submittedName>
        <fullName evidence="2">Uncharacterized protein</fullName>
    </submittedName>
</protein>
<reference evidence="2 3" key="1">
    <citation type="submission" date="2020-08" db="EMBL/GenBank/DDBJ databases">
        <title>Sequencing the genomes of 1000 actinobacteria strains.</title>
        <authorList>
            <person name="Klenk H.-P."/>
        </authorList>
    </citation>
    <scope>NUCLEOTIDE SEQUENCE [LARGE SCALE GENOMIC DNA]</scope>
    <source>
        <strain evidence="2 3">DSM 45584</strain>
    </source>
</reference>
<feature type="compositionally biased region" description="Basic and acidic residues" evidence="1">
    <location>
        <begin position="1"/>
        <end position="13"/>
    </location>
</feature>
<feature type="region of interest" description="Disordered" evidence="1">
    <location>
        <begin position="65"/>
        <end position="85"/>
    </location>
</feature>
<proteinExistence type="predicted"/>
<evidence type="ECO:0000313" key="3">
    <source>
        <dbReference type="Proteomes" id="UP000584374"/>
    </source>
</evidence>
<name>A0A840Q624_9PSEU</name>